<dbReference type="Pfam" id="PF13414">
    <property type="entry name" value="TPR_11"/>
    <property type="match status" value="1"/>
</dbReference>
<proteinExistence type="predicted"/>
<dbReference type="SUPFAM" id="SSF48452">
    <property type="entry name" value="TPR-like"/>
    <property type="match status" value="2"/>
</dbReference>
<protein>
    <submittedName>
        <fullName evidence="8">Cell division cycle 23-like protein</fullName>
    </submittedName>
</protein>
<dbReference type="GO" id="GO:0051301">
    <property type="term" value="P:cell division"/>
    <property type="evidence" value="ECO:0007669"/>
    <property type="project" value="UniProtKB-KW"/>
</dbReference>
<keyword evidence="3" id="KW-0498">Mitosis</keyword>
<accession>M8BNA8</accession>
<dbReference type="InterPro" id="IPR007192">
    <property type="entry name" value="APC8"/>
</dbReference>
<evidence type="ECO:0000256" key="6">
    <source>
        <dbReference type="ARBA" id="ARBA00023306"/>
    </source>
</evidence>
<dbReference type="InterPro" id="IPR011990">
    <property type="entry name" value="TPR-like_helical_dom_sf"/>
</dbReference>
<dbReference type="Pfam" id="PF04049">
    <property type="entry name" value="ANAPC8"/>
    <property type="match status" value="2"/>
</dbReference>
<evidence type="ECO:0000256" key="1">
    <source>
        <dbReference type="ARBA" id="ARBA00022618"/>
    </source>
</evidence>
<dbReference type="PANTHER" id="PTHR12558:SF10">
    <property type="entry name" value="CELL DIVISION CYCLE PROTEIN 23 HOMOLOG"/>
    <property type="match status" value="1"/>
</dbReference>
<keyword evidence="6" id="KW-0131">Cell cycle</keyword>
<dbReference type="GO" id="GO:0045842">
    <property type="term" value="P:positive regulation of mitotic metaphase/anaphase transition"/>
    <property type="evidence" value="ECO:0007669"/>
    <property type="project" value="TreeGrafter"/>
</dbReference>
<keyword evidence="2" id="KW-0677">Repeat</keyword>
<keyword evidence="1" id="KW-0132">Cell division</keyword>
<keyword evidence="5" id="KW-0802">TPR repeat</keyword>
<feature type="domain" description="Cdc23" evidence="7">
    <location>
        <begin position="73"/>
        <end position="164"/>
    </location>
</feature>
<dbReference type="Pfam" id="PF13181">
    <property type="entry name" value="TPR_8"/>
    <property type="match status" value="1"/>
</dbReference>
<dbReference type="GO" id="GO:0005680">
    <property type="term" value="C:anaphase-promoting complex"/>
    <property type="evidence" value="ECO:0007669"/>
    <property type="project" value="InterPro"/>
</dbReference>
<evidence type="ECO:0000259" key="7">
    <source>
        <dbReference type="Pfam" id="PF04049"/>
    </source>
</evidence>
<reference evidence="8" key="1">
    <citation type="submission" date="2015-06" db="UniProtKB">
        <authorList>
            <consortium name="EnsemblPlants"/>
        </authorList>
    </citation>
    <scope>IDENTIFICATION</scope>
</reference>
<keyword evidence="4" id="KW-0833">Ubl conjugation pathway</keyword>
<organism evidence="8">
    <name type="scientific">Aegilops tauschii</name>
    <name type="common">Tausch's goatgrass</name>
    <name type="synonym">Aegilops squarrosa</name>
    <dbReference type="NCBI Taxonomy" id="37682"/>
    <lineage>
        <taxon>Eukaryota</taxon>
        <taxon>Viridiplantae</taxon>
        <taxon>Streptophyta</taxon>
        <taxon>Embryophyta</taxon>
        <taxon>Tracheophyta</taxon>
        <taxon>Spermatophyta</taxon>
        <taxon>Magnoliopsida</taxon>
        <taxon>Liliopsida</taxon>
        <taxon>Poales</taxon>
        <taxon>Poaceae</taxon>
        <taxon>BOP clade</taxon>
        <taxon>Pooideae</taxon>
        <taxon>Triticodae</taxon>
        <taxon>Triticeae</taxon>
        <taxon>Triticinae</taxon>
        <taxon>Aegilops</taxon>
    </lineage>
</organism>
<dbReference type="InterPro" id="IPR019734">
    <property type="entry name" value="TPR_rpt"/>
</dbReference>
<evidence type="ECO:0000313" key="8">
    <source>
        <dbReference type="EnsemblPlants" id="EMT23434"/>
    </source>
</evidence>
<name>M8BNA8_AEGTA</name>
<dbReference type="Gene3D" id="1.25.40.10">
    <property type="entry name" value="Tetratricopeptide repeat domain"/>
    <property type="match status" value="3"/>
</dbReference>
<sequence>MPYPLGAPPCLVGPLAGLWCPSSAIWYMLGPILQGENLESGWGRRAARRHRAGRDAIPVGGNGHPVLLGRRPHFDCREYRRAAHVLRSQVGRKAVFLRCYALYMAGEKRKEEETIELEGSLGKSNVVNQELVALERELSTHRRTGAIDSFGLYLYGIVLRDKGCEEIQSLCTSSDILNNLNLKNHWMKDFFIASAHLELKMHEEALKRYERLMGVFRCSDYIQAQIATVQYSMRDLDEADMIFEELLRTDPFRVDSMDIYSNLLYAKESLTALSFLAHRVFLTDKYRPESCCIIANYYSLKGQHEKSVLYFQRALKLNRKYLSAWTLMGHEFVELKNTPAAIDAYRRAVDINPRDYRAWYGLGQIYEMMGMPFYALYYFRKSSHLQPNDARLWIAMAQCYESDPLQMIEEAIKCYERAANTNDTEGIALHQLAKLHSMLGQAEEAAFYYKKDLDRMEVEERQGQNFVEALLFLAKHCKSMGRFEEAEHYCTRLLDYTGPEKETAKKRDNTFGFKRRLKNRVSMDKGSCSPHSRGKEMLARAAHLMKLVFRTSPAEDQVPGFLHNVKVIVCSLARRLQRAGNDDLVRMMLAFSCWRLSSRRTRRLHGVKMRVTGRIQIPNSRSVSIVG</sequence>
<evidence type="ECO:0000256" key="3">
    <source>
        <dbReference type="ARBA" id="ARBA00022776"/>
    </source>
</evidence>
<feature type="domain" description="Cdc23" evidence="7">
    <location>
        <begin position="166"/>
        <end position="227"/>
    </location>
</feature>
<dbReference type="PANTHER" id="PTHR12558">
    <property type="entry name" value="CELL DIVISION CYCLE 16,23,27"/>
    <property type="match status" value="1"/>
</dbReference>
<dbReference type="EnsemblPlants" id="EMT23434">
    <property type="protein sequence ID" value="EMT23434"/>
    <property type="gene ID" value="F775_17248"/>
</dbReference>
<dbReference type="SMART" id="SM00028">
    <property type="entry name" value="TPR"/>
    <property type="match status" value="7"/>
</dbReference>
<dbReference type="GO" id="GO:0016567">
    <property type="term" value="P:protein ubiquitination"/>
    <property type="evidence" value="ECO:0007669"/>
    <property type="project" value="TreeGrafter"/>
</dbReference>
<evidence type="ECO:0000256" key="4">
    <source>
        <dbReference type="ARBA" id="ARBA00022786"/>
    </source>
</evidence>
<dbReference type="PROSITE" id="PS50005">
    <property type="entry name" value="TPR"/>
    <property type="match status" value="2"/>
</dbReference>
<dbReference type="GO" id="GO:0031145">
    <property type="term" value="P:anaphase-promoting complex-dependent catabolic process"/>
    <property type="evidence" value="ECO:0007669"/>
    <property type="project" value="TreeGrafter"/>
</dbReference>
<dbReference type="AlphaFoldDB" id="M8BNA8"/>
<evidence type="ECO:0000256" key="2">
    <source>
        <dbReference type="ARBA" id="ARBA00022737"/>
    </source>
</evidence>
<evidence type="ECO:0000256" key="5">
    <source>
        <dbReference type="ARBA" id="ARBA00022803"/>
    </source>
</evidence>